<evidence type="ECO:0000256" key="5">
    <source>
        <dbReference type="PROSITE-ProRule" id="PRU01240"/>
    </source>
</evidence>
<keyword evidence="6" id="KW-0472">Membrane</keyword>
<dbReference type="PROSITE" id="PS00138">
    <property type="entry name" value="SUBTILASE_SER"/>
    <property type="match status" value="1"/>
</dbReference>
<dbReference type="GO" id="GO:0004252">
    <property type="term" value="F:serine-type endopeptidase activity"/>
    <property type="evidence" value="ECO:0007669"/>
    <property type="project" value="UniProtKB-UniRule"/>
</dbReference>
<sequence>MPRNLKIGLSLFVYTSILCYLPFHLYAQADQRNQTNTAFLKENSLALEKIENTKLTKAFSLALEKGWETFGITKEGKVFTLHGVDDFGMPLYKITENNSISAATINTNRLYTGGSLGLNLSGSTMPMNKVAIWDGGAVLISHTEFEPNRVEVKDGVSGSSTHATHVAGTIMATGKNPNAKGMAFGLPKLLSFDFNNDNSEMSNYAASLLLSNHSYGAIAGWYENTSAIPNRWEFRGQAGATEDYKFGYYDSDAKEWDRICYNAPFYLPVKSAGNYRNDNGPPVGTTYYRFNATGSLVNAGPRPEGISSNDGYDILGTYSVAKNVMTVAAVNPLPFGTVTPSDITISSFSAWGPTDDGRIKPDIAADGVSVTSTSNASPQAYTTYSGTSMSAPSVTGSLVLLQELYNQKNSAFMRASTLKGLTIGTASEAGAAPGPDYIFGWGLMNTENAAKAILNNGTKSLIAERVLAQGGTETFNVVASGDGPIIATICWTDPEIEVIPVANALNNSTLRLVNDLDMRASAGAGTFFPWILNPANPSAAATKGDNFRDNVEQVYIANAVPGKTYSITINHKGTLQRGSQAYSVVVTGIGGNPYCASSPSLSNDSKINSLSFANINYTASAGCTSYQDFTQQTIELEKAKTYPLNISLGTCGANFNKVAKVFIDWNSDGDFNDANELVATSNVINATGVFTANITVPSTVNVNNFSLLRVVLSETNDVATVLACGNYAKGETQDYRVKFLNLTTDVGVTAIRESFSNCANPQQMVSVVIRNFGTQNISNIPVTVTVKEGSTTVATLNGTFLNTIKPSEEREFTLPGFYAAQNGKTYTVTAKTNLSTDPIATNDETSRIEQIGLPPTVTSQTAFYCDDSKQYQLKGNGDGIIYWYKDATETTPFAYGNEISTATVPNNGKFYAGLNEYTSTFGPKNKYETRLGGGSYLQTSGGVLVRTFAPAVLESARLYIGHSGTIRFYVKNSQGMEISSSTIKVTATRSTPVVGNADDDLTDQGQVYTLNLKFPTAGNYSIHTDYEDDATIFRNNTVPRSIYPQSSQLDVFNIIGNDATGPSAFYYYFYDLKIKAFGCLSSGRTEVPLSTVGITQNGNNLVSSVATGNQWYLNGVKIEGATSQTYQPTIPGKYQVSVGFGSSCNSFSSEVVYLPNDKNDNEIKLKVFPVPASKNLTVAFEVPEAKTVTVSIANIIGQKVYEQSKGVRTGTMIDQIDISKLASGTYVLSIKVGDQIYSEKIIVI</sequence>
<dbReference type="InterPro" id="IPR026444">
    <property type="entry name" value="Secre_tail"/>
</dbReference>
<proteinExistence type="inferred from homology"/>
<dbReference type="Pfam" id="PF00082">
    <property type="entry name" value="Peptidase_S8"/>
    <property type="match status" value="1"/>
</dbReference>
<keyword evidence="6" id="KW-1133">Transmembrane helix</keyword>
<dbReference type="InterPro" id="IPR023828">
    <property type="entry name" value="Peptidase_S8_Ser-AS"/>
</dbReference>
<dbReference type="EMBL" id="SAYW01000005">
    <property type="protein sequence ID" value="RWU05581.1"/>
    <property type="molecule type" value="Genomic_DNA"/>
</dbReference>
<dbReference type="RefSeq" id="WP_113648345.1">
    <property type="nucleotide sequence ID" value="NZ_QMHN01000005.1"/>
</dbReference>
<evidence type="ECO:0000256" key="4">
    <source>
        <dbReference type="ARBA" id="ARBA00022825"/>
    </source>
</evidence>
<evidence type="ECO:0000259" key="7">
    <source>
        <dbReference type="Pfam" id="PF00082"/>
    </source>
</evidence>
<feature type="domain" description="Secretion system C-terminal sorting" evidence="8">
    <location>
        <begin position="1167"/>
        <end position="1243"/>
    </location>
</feature>
<feature type="active site" description="Charge relay system" evidence="5">
    <location>
        <position position="162"/>
    </location>
</feature>
<feature type="transmembrane region" description="Helical" evidence="6">
    <location>
        <begin position="7"/>
        <end position="27"/>
    </location>
</feature>
<gene>
    <name evidence="10" type="ORF">DPV69_15670</name>
</gene>
<dbReference type="OrthoDB" id="9792152at2"/>
<keyword evidence="11" id="KW-1185">Reference proteome</keyword>
<dbReference type="InterPro" id="IPR036852">
    <property type="entry name" value="Peptidase_S8/S53_dom_sf"/>
</dbReference>
<evidence type="ECO:0000259" key="8">
    <source>
        <dbReference type="Pfam" id="PF18962"/>
    </source>
</evidence>
<dbReference type="Pfam" id="PF20009">
    <property type="entry name" value="GEVED"/>
    <property type="match status" value="1"/>
</dbReference>
<dbReference type="InterPro" id="IPR034058">
    <property type="entry name" value="TagA/B/C/D_pept_dom"/>
</dbReference>
<organism evidence="10 11">
    <name type="scientific">Pedobacter chitinilyticus</name>
    <dbReference type="NCBI Taxonomy" id="2233776"/>
    <lineage>
        <taxon>Bacteria</taxon>
        <taxon>Pseudomonadati</taxon>
        <taxon>Bacteroidota</taxon>
        <taxon>Sphingobacteriia</taxon>
        <taxon>Sphingobacteriales</taxon>
        <taxon>Sphingobacteriaceae</taxon>
        <taxon>Pedobacter</taxon>
    </lineage>
</organism>
<dbReference type="NCBIfam" id="TIGR04183">
    <property type="entry name" value="Por_Secre_tail"/>
    <property type="match status" value="1"/>
</dbReference>
<dbReference type="AlphaFoldDB" id="A0A443YP51"/>
<dbReference type="PRINTS" id="PR00723">
    <property type="entry name" value="SUBTILISIN"/>
</dbReference>
<dbReference type="GO" id="GO:0006508">
    <property type="term" value="P:proteolysis"/>
    <property type="evidence" value="ECO:0007669"/>
    <property type="project" value="UniProtKB-KW"/>
</dbReference>
<dbReference type="Pfam" id="PF18962">
    <property type="entry name" value="Por_Secre_tail"/>
    <property type="match status" value="1"/>
</dbReference>
<reference evidence="10 11" key="1">
    <citation type="submission" date="2018-06" db="EMBL/GenBank/DDBJ databases">
        <title>Pedobacter endophyticus sp. nov., an endophytic bacterium isolated from a leaf of Triticum aestivum.</title>
        <authorList>
            <person name="Zhang L."/>
        </authorList>
    </citation>
    <scope>NUCLEOTIDE SEQUENCE [LARGE SCALE GENOMIC DNA]</scope>
    <source>
        <strain evidence="10 11">CM134L-2</strain>
    </source>
</reference>
<dbReference type="PANTHER" id="PTHR43806">
    <property type="entry name" value="PEPTIDASE S8"/>
    <property type="match status" value="1"/>
</dbReference>
<evidence type="ECO:0000256" key="6">
    <source>
        <dbReference type="SAM" id="Phobius"/>
    </source>
</evidence>
<evidence type="ECO:0000259" key="9">
    <source>
        <dbReference type="Pfam" id="PF20009"/>
    </source>
</evidence>
<evidence type="ECO:0000313" key="11">
    <source>
        <dbReference type="Proteomes" id="UP000284120"/>
    </source>
</evidence>
<keyword evidence="4 5" id="KW-0720">Serine protease</keyword>
<dbReference type="PROSITE" id="PS51892">
    <property type="entry name" value="SUBTILASE"/>
    <property type="match status" value="1"/>
</dbReference>
<dbReference type="PANTHER" id="PTHR43806:SF11">
    <property type="entry name" value="CEREVISIN-RELATED"/>
    <property type="match status" value="1"/>
</dbReference>
<dbReference type="InterPro" id="IPR045474">
    <property type="entry name" value="GEVED"/>
</dbReference>
<evidence type="ECO:0000256" key="2">
    <source>
        <dbReference type="ARBA" id="ARBA00022670"/>
    </source>
</evidence>
<feature type="active site" description="Charge relay system" evidence="5">
    <location>
        <position position="134"/>
    </location>
</feature>
<comment type="caution">
    <text evidence="10">The sequence shown here is derived from an EMBL/GenBank/DDBJ whole genome shotgun (WGS) entry which is preliminary data.</text>
</comment>
<dbReference type="Proteomes" id="UP000284120">
    <property type="component" value="Unassembled WGS sequence"/>
</dbReference>
<dbReference type="CDD" id="cd04842">
    <property type="entry name" value="Peptidases_S8_Kp43_protease"/>
    <property type="match status" value="1"/>
</dbReference>
<evidence type="ECO:0000256" key="1">
    <source>
        <dbReference type="ARBA" id="ARBA00011073"/>
    </source>
</evidence>
<evidence type="ECO:0000256" key="3">
    <source>
        <dbReference type="ARBA" id="ARBA00022801"/>
    </source>
</evidence>
<dbReference type="InterPro" id="IPR000209">
    <property type="entry name" value="Peptidase_S8/S53_dom"/>
</dbReference>
<dbReference type="SUPFAM" id="SSF52743">
    <property type="entry name" value="Subtilisin-like"/>
    <property type="match status" value="1"/>
</dbReference>
<dbReference type="Gene3D" id="2.60.40.3080">
    <property type="match status" value="1"/>
</dbReference>
<name>A0A443YP51_9SPHI</name>
<dbReference type="InterPro" id="IPR015500">
    <property type="entry name" value="Peptidase_S8_subtilisin-rel"/>
</dbReference>
<protein>
    <submittedName>
        <fullName evidence="10">T9SS type A sorting domain-containing protein</fullName>
    </submittedName>
</protein>
<feature type="active site" description="Charge relay system" evidence="5">
    <location>
        <position position="388"/>
    </location>
</feature>
<dbReference type="Gene3D" id="3.40.50.200">
    <property type="entry name" value="Peptidase S8/S53 domain"/>
    <property type="match status" value="1"/>
</dbReference>
<comment type="similarity">
    <text evidence="1 5">Belongs to the peptidase S8 family.</text>
</comment>
<dbReference type="InterPro" id="IPR008979">
    <property type="entry name" value="Galactose-bd-like_sf"/>
</dbReference>
<dbReference type="InterPro" id="IPR050131">
    <property type="entry name" value="Peptidase_S8_subtilisin-like"/>
</dbReference>
<keyword evidence="6" id="KW-0812">Transmembrane</keyword>
<dbReference type="Gene3D" id="2.60.120.380">
    <property type="match status" value="1"/>
</dbReference>
<keyword evidence="2 5" id="KW-0645">Protease</keyword>
<feature type="domain" description="Peptidase S8/S53" evidence="7">
    <location>
        <begin position="153"/>
        <end position="442"/>
    </location>
</feature>
<dbReference type="SUPFAM" id="SSF49785">
    <property type="entry name" value="Galactose-binding domain-like"/>
    <property type="match status" value="1"/>
</dbReference>
<evidence type="ECO:0000313" key="10">
    <source>
        <dbReference type="EMBL" id="RWU05581.1"/>
    </source>
</evidence>
<accession>A0A443YP51</accession>
<feature type="domain" description="GEVED" evidence="9">
    <location>
        <begin position="660"/>
        <end position="737"/>
    </location>
</feature>
<keyword evidence="3 5" id="KW-0378">Hydrolase</keyword>